<evidence type="ECO:0000313" key="9">
    <source>
        <dbReference type="EMBL" id="KAK9763362.1"/>
    </source>
</evidence>
<keyword evidence="4 7" id="KW-0812">Transmembrane</keyword>
<feature type="transmembrane region" description="Helical" evidence="7">
    <location>
        <begin position="92"/>
        <end position="118"/>
    </location>
</feature>
<dbReference type="PANTHER" id="PTHR42865">
    <property type="entry name" value="PROTON/GLUTAMATE-ASPARTATE SYMPORTER"/>
    <property type="match status" value="1"/>
</dbReference>
<protein>
    <recommendedName>
        <fullName evidence="7">Amino acid transporter</fullName>
    </recommendedName>
</protein>
<keyword evidence="7" id="KW-0769">Symport</keyword>
<comment type="subcellular location">
    <subcellularLocation>
        <location evidence="1">Cell membrane</location>
        <topology evidence="1">Multi-pass membrane protein</topology>
    </subcellularLocation>
    <subcellularLocation>
        <location evidence="7">Membrane</location>
        <topology evidence="7">Multi-pass membrane protein</topology>
    </subcellularLocation>
</comment>
<keyword evidence="2 7" id="KW-0813">Transport</keyword>
<reference evidence="9 10" key="1">
    <citation type="submission" date="2023-04" db="EMBL/GenBank/DDBJ databases">
        <title>Genome of Basidiobolus ranarum AG-B5.</title>
        <authorList>
            <person name="Stajich J.E."/>
            <person name="Carter-House D."/>
            <person name="Gryganskyi A."/>
        </authorList>
    </citation>
    <scope>NUCLEOTIDE SEQUENCE [LARGE SCALE GENOMIC DNA]</scope>
    <source>
        <strain evidence="9 10">AG-B5</strain>
    </source>
</reference>
<dbReference type="Proteomes" id="UP001479436">
    <property type="component" value="Unassembled WGS sequence"/>
</dbReference>
<feature type="transmembrane region" description="Helical" evidence="7">
    <location>
        <begin position="201"/>
        <end position="223"/>
    </location>
</feature>
<feature type="transmembrane region" description="Helical" evidence="7">
    <location>
        <begin position="243"/>
        <end position="262"/>
    </location>
</feature>
<comment type="similarity">
    <text evidence="7">Belongs to the dicarboxylate/amino acid:cation symporter (DAACS) (TC 2.A.23) family.</text>
</comment>
<keyword evidence="5 7" id="KW-1133">Transmembrane helix</keyword>
<evidence type="ECO:0000256" key="4">
    <source>
        <dbReference type="ARBA" id="ARBA00022692"/>
    </source>
</evidence>
<dbReference type="PANTHER" id="PTHR42865:SF7">
    <property type="entry name" value="PROTON_GLUTAMATE-ASPARTATE SYMPORTER"/>
    <property type="match status" value="1"/>
</dbReference>
<feature type="transmembrane region" description="Helical" evidence="7">
    <location>
        <begin position="21"/>
        <end position="46"/>
    </location>
</feature>
<proteinExistence type="inferred from homology"/>
<comment type="caution">
    <text evidence="9">The sequence shown here is derived from an EMBL/GenBank/DDBJ whole genome shotgun (WGS) entry which is preliminary data.</text>
</comment>
<evidence type="ECO:0000256" key="5">
    <source>
        <dbReference type="ARBA" id="ARBA00022989"/>
    </source>
</evidence>
<keyword evidence="10" id="KW-1185">Reference proteome</keyword>
<dbReference type="Pfam" id="PF00375">
    <property type="entry name" value="SDF"/>
    <property type="match status" value="1"/>
</dbReference>
<evidence type="ECO:0000256" key="7">
    <source>
        <dbReference type="RuleBase" id="RU361216"/>
    </source>
</evidence>
<evidence type="ECO:0000256" key="6">
    <source>
        <dbReference type="ARBA" id="ARBA00023136"/>
    </source>
</evidence>
<dbReference type="Gene3D" id="1.10.3860.10">
    <property type="entry name" value="Sodium:dicarboxylate symporter"/>
    <property type="match status" value="1"/>
</dbReference>
<evidence type="ECO:0000313" key="10">
    <source>
        <dbReference type="Proteomes" id="UP001479436"/>
    </source>
</evidence>
<evidence type="ECO:0000256" key="1">
    <source>
        <dbReference type="ARBA" id="ARBA00004651"/>
    </source>
</evidence>
<dbReference type="InterPro" id="IPR036458">
    <property type="entry name" value="Na:dicarbo_symporter_sf"/>
</dbReference>
<feature type="transmembrane region" description="Helical" evidence="7">
    <location>
        <begin position="58"/>
        <end position="80"/>
    </location>
</feature>
<dbReference type="InterPro" id="IPR001991">
    <property type="entry name" value="Na-dicarboxylate_symporter"/>
</dbReference>
<feature type="region of interest" description="Disordered" evidence="8">
    <location>
        <begin position="424"/>
        <end position="445"/>
    </location>
</feature>
<evidence type="ECO:0000256" key="8">
    <source>
        <dbReference type="SAM" id="MobiDB-lite"/>
    </source>
</evidence>
<keyword evidence="6 7" id="KW-0472">Membrane</keyword>
<sequence>MSPSTQERQPTRNPLIFAWRFICRINMTIWIFVAMAVGILVGWLAPSFAKELKPVANIFITMIKCLIVPLIFATLSVGIAGHGDDLKRIGRLALKSIVYFEVVTTIALAIGLITVNVLRPGDGVDLKGASTAEGIKYANTSITVQGVLDHIITESFFKSASDNTVLQIVFCSIMFSLGMVKATSTESRVVMLKWLQSLSDIMFAVTGLVMNFAPIGIGASMAYTVGSSGISVLVNLGKLVGSLYLALIIFVLLVFVPVMLLCRLPIRGFLRAVGQPALVAFSTASSEAALPKAMENMEAFGVPKKIVAFVMPTGYSFNLDGSTLYLAMASIFAAQAGGISMPVGQQLLMMLTLMLTSKGVAAVPRASLVILAGALKSFELPLESVAVILGVDALMDMGRTTVNLVGNCLATAVMAKWEGEFRQDHIPHNTDEEKNVESTYESKSH</sequence>
<accession>A0ABR2WPD1</accession>
<feature type="transmembrane region" description="Helical" evidence="7">
    <location>
        <begin position="164"/>
        <end position="180"/>
    </location>
</feature>
<organism evidence="9 10">
    <name type="scientific">Basidiobolus ranarum</name>
    <dbReference type="NCBI Taxonomy" id="34480"/>
    <lineage>
        <taxon>Eukaryota</taxon>
        <taxon>Fungi</taxon>
        <taxon>Fungi incertae sedis</taxon>
        <taxon>Zoopagomycota</taxon>
        <taxon>Entomophthoromycotina</taxon>
        <taxon>Basidiobolomycetes</taxon>
        <taxon>Basidiobolales</taxon>
        <taxon>Basidiobolaceae</taxon>
        <taxon>Basidiobolus</taxon>
    </lineage>
</organism>
<name>A0ABR2WPD1_9FUNG</name>
<dbReference type="PRINTS" id="PR00173">
    <property type="entry name" value="EDTRNSPORT"/>
</dbReference>
<evidence type="ECO:0000256" key="2">
    <source>
        <dbReference type="ARBA" id="ARBA00022448"/>
    </source>
</evidence>
<gene>
    <name evidence="9" type="ORF">K7432_010029</name>
</gene>
<dbReference type="EMBL" id="JASJQH010000659">
    <property type="protein sequence ID" value="KAK9763362.1"/>
    <property type="molecule type" value="Genomic_DNA"/>
</dbReference>
<evidence type="ECO:0000256" key="3">
    <source>
        <dbReference type="ARBA" id="ARBA00022475"/>
    </source>
</evidence>
<dbReference type="SUPFAM" id="SSF118215">
    <property type="entry name" value="Proton glutamate symport protein"/>
    <property type="match status" value="1"/>
</dbReference>
<keyword evidence="3" id="KW-1003">Cell membrane</keyword>